<keyword evidence="2" id="KW-1185">Reference proteome</keyword>
<dbReference type="RefSeq" id="WP_058526796.1">
    <property type="nucleotide sequence ID" value="NZ_CAAAHY010000055.1"/>
</dbReference>
<name>A0A0W0TQH7_LEGER</name>
<evidence type="ECO:0000313" key="1">
    <source>
        <dbReference type="EMBL" id="KTC97837.1"/>
    </source>
</evidence>
<proteinExistence type="predicted"/>
<sequence>MLTNSDDSDDDLDSMPADLPSLIQTSVAQTSWEGIISYVAKTGNYLAYQLTIRYAIGQSAHPFIQAALKYSEVMGHLNYHELTDWLITQPPLFRTEFIVVAIASGAREHPFIDIIRTGIKRYFKALMTNDDEDIPKPSSATVAALHDPRLEYTRFHFLRDWIHAFSACYGAAVHKERMASAFFNHLSINEDNAVKILSDISSSQDLSESDKSKVSEEFLKRYSLTPEQIISIVNIIGASSANLCRQLLVQLTKEVPGNPHYQLMLEFLNTPLEKRFDFILKNPPLLNIDNSDIPEGYQMYAMGSLSLEQRKELFAKCITHEFPFFISIMQYLFSYDKPGDETLLTDYLKAKHLPLMTKMLDYIVEFRNSFHDLAGIIGLVLRRTDYQFQADDVFYPLLLLFKGNHEDSIEVVLSHPAILNLLKSYYKLSGDNYFSVEERDTLMPRVVAWYMAKNINQCRELFFSLTPEQQDKVRSLSFIPQFIEDSQPRLSAYAFQRGYWDFLAKDTFNSRFIRFGFSSVPEVTAPQHWKKPGVLAVLKQYQRHLTHQFSEKQAERLPFAVISEEARKLAPKMAMNYQTLPLLLQHQTSPESARAIFKDGTLKLPLHVLGHALFGKATRGIERIGKPQLSPKDMGFSFFVRLPDLEDKQTRITTFRPGIPPTRLVFNLGELLKLNPQIKSVVIGPYNDFDQTKTLKLNDDYTIESHPDRYLESTNMRKITLDSPGNASLCIYTALFERVIDQFLTAPPDALKQAVIDRLINPKTVQDYKLAIDLINLLHLEWLVPGDIPLHLAYVDLIEYEGNTYPLAELREVINNQTEADSLAAIKAINHLQPFPFVLEELLFIAKARGFKQVTAAIQPPKKSDSIVYYPPELYQIEAVAELILEEFSGQVYLHLEGNTVILHCTLIDNSNKNGVHHAEMSKLHTALKLANFNDKSALDIRLGETVRLPFGGENDQFASLEAIRDALICYELTTLLVSQQNWEFYLENNGSFHPKTGKGATNGKNGLLTHRLFFDNQPATIDAAYIDKTTLVISCSLPHALPIIAKRIRDTLNIPQTQIQMGANQLMLIMQPTTLIAKLRQAAVCYEGLNVIDEKGRLLMAHRHNKGLASAGGHHGDKYSRLSIAYGLKSEFNLVFKTPEKVANDVLLLAVEKPKTGLYIIHGSALLTDTFRADPEEFIAGSEVALSLIEMRGKLIYDVMPLEKLCSYYLHQLEEFISNEFPESKGRLEFKINTEYTTQLGAHRYKVPEKKFGQITLSLPDSTQLSQALENTLQGFEVVAGHGKRRFVINENPFTLMQLIASELNHDSSEQLRMRG</sequence>
<accession>A0A0W0TQH7</accession>
<comment type="caution">
    <text evidence="1">The sequence shown here is derived from an EMBL/GenBank/DDBJ whole genome shotgun (WGS) entry which is preliminary data.</text>
</comment>
<organism evidence="1 2">
    <name type="scientific">Legionella erythra</name>
    <dbReference type="NCBI Taxonomy" id="448"/>
    <lineage>
        <taxon>Bacteria</taxon>
        <taxon>Pseudomonadati</taxon>
        <taxon>Pseudomonadota</taxon>
        <taxon>Gammaproteobacteria</taxon>
        <taxon>Legionellales</taxon>
        <taxon>Legionellaceae</taxon>
        <taxon>Legionella</taxon>
    </lineage>
</organism>
<dbReference type="PATRIC" id="fig|448.7.peg.1746"/>
<dbReference type="Proteomes" id="UP000054773">
    <property type="component" value="Unassembled WGS sequence"/>
</dbReference>
<dbReference type="EMBL" id="LNYA01000024">
    <property type="protein sequence ID" value="KTC97837.1"/>
    <property type="molecule type" value="Genomic_DNA"/>
</dbReference>
<protein>
    <submittedName>
        <fullName evidence="1">Uncharacterized protein</fullName>
    </submittedName>
</protein>
<reference evidence="1 2" key="1">
    <citation type="submission" date="2015-11" db="EMBL/GenBank/DDBJ databases">
        <title>Genomic analysis of 38 Legionella species identifies large and diverse effector repertoires.</title>
        <authorList>
            <person name="Burstein D."/>
            <person name="Amaro F."/>
            <person name="Zusman T."/>
            <person name="Lifshitz Z."/>
            <person name="Cohen O."/>
            <person name="Gilbert J.A."/>
            <person name="Pupko T."/>
            <person name="Shuman H.A."/>
            <person name="Segal G."/>
        </authorList>
    </citation>
    <scope>NUCLEOTIDE SEQUENCE [LARGE SCALE GENOMIC DNA]</scope>
    <source>
        <strain evidence="1 2">SE-32A-C8</strain>
    </source>
</reference>
<evidence type="ECO:0000313" key="2">
    <source>
        <dbReference type="Proteomes" id="UP000054773"/>
    </source>
</evidence>
<gene>
    <name evidence="1" type="ORF">Lery_1676</name>
</gene>